<dbReference type="InterPro" id="IPR017871">
    <property type="entry name" value="ABC_transporter-like_CS"/>
</dbReference>
<dbReference type="Proteomes" id="UP000305939">
    <property type="component" value="Unassembled WGS sequence"/>
</dbReference>
<dbReference type="EMBL" id="SSMC01000004">
    <property type="protein sequence ID" value="THD65896.1"/>
    <property type="molecule type" value="Genomic_DNA"/>
</dbReference>
<dbReference type="CDD" id="cd03255">
    <property type="entry name" value="ABC_MJ0796_LolCDE_FtsE"/>
    <property type="match status" value="1"/>
</dbReference>
<protein>
    <submittedName>
        <fullName evidence="5">ABC transporter ATP-binding protein</fullName>
    </submittedName>
</protein>
<proteinExistence type="predicted"/>
<sequence length="225" mass="25668">MIRLEKLRFSYAADFTLEIERLELEQGTKAAITGSSGCGKTTFIKLLAGILKPDSGKIFLDDLELTTYSESELQDLRIVKAGLVFQEFELLDYLTVLDNVTLPLRINPVLKYRKESQHRAKELLNSVGLGEKYRRYPNKLSQGERQRVAICRALIATPGILLCDEPTANLDARNRDIILQIIFDYCEAENATLVMVTHDREILNSFDREIDLQQFNSSQTKTSYE</sequence>
<evidence type="ECO:0000256" key="2">
    <source>
        <dbReference type="ARBA" id="ARBA00022741"/>
    </source>
</evidence>
<keyword evidence="3 5" id="KW-0067">ATP-binding</keyword>
<organism evidence="5 6">
    <name type="scientific">Robertkochia marina</name>
    <dbReference type="NCBI Taxonomy" id="1227945"/>
    <lineage>
        <taxon>Bacteria</taxon>
        <taxon>Pseudomonadati</taxon>
        <taxon>Bacteroidota</taxon>
        <taxon>Flavobacteriia</taxon>
        <taxon>Flavobacteriales</taxon>
        <taxon>Flavobacteriaceae</taxon>
        <taxon>Robertkochia</taxon>
    </lineage>
</organism>
<name>A0A4S3LXG9_9FLAO</name>
<dbReference type="GO" id="GO:0022857">
    <property type="term" value="F:transmembrane transporter activity"/>
    <property type="evidence" value="ECO:0007669"/>
    <property type="project" value="TreeGrafter"/>
</dbReference>
<keyword evidence="1" id="KW-0813">Transport</keyword>
<dbReference type="AlphaFoldDB" id="A0A4S3LXG9"/>
<dbReference type="OrthoDB" id="1414429at2"/>
<dbReference type="PROSITE" id="PS50893">
    <property type="entry name" value="ABC_TRANSPORTER_2"/>
    <property type="match status" value="1"/>
</dbReference>
<evidence type="ECO:0000256" key="3">
    <source>
        <dbReference type="ARBA" id="ARBA00022840"/>
    </source>
</evidence>
<dbReference type="SMART" id="SM00382">
    <property type="entry name" value="AAA"/>
    <property type="match status" value="1"/>
</dbReference>
<keyword evidence="2" id="KW-0547">Nucleotide-binding</keyword>
<dbReference type="GO" id="GO:0005524">
    <property type="term" value="F:ATP binding"/>
    <property type="evidence" value="ECO:0007669"/>
    <property type="project" value="UniProtKB-KW"/>
</dbReference>
<evidence type="ECO:0000313" key="5">
    <source>
        <dbReference type="EMBL" id="THD65896.1"/>
    </source>
</evidence>
<comment type="caution">
    <text evidence="5">The sequence shown here is derived from an EMBL/GenBank/DDBJ whole genome shotgun (WGS) entry which is preliminary data.</text>
</comment>
<dbReference type="PANTHER" id="PTHR24220">
    <property type="entry name" value="IMPORT ATP-BINDING PROTEIN"/>
    <property type="match status" value="1"/>
</dbReference>
<evidence type="ECO:0000256" key="1">
    <source>
        <dbReference type="ARBA" id="ARBA00022448"/>
    </source>
</evidence>
<evidence type="ECO:0000313" key="6">
    <source>
        <dbReference type="Proteomes" id="UP000305939"/>
    </source>
</evidence>
<dbReference type="InterPro" id="IPR027417">
    <property type="entry name" value="P-loop_NTPase"/>
</dbReference>
<dbReference type="GO" id="GO:0016887">
    <property type="term" value="F:ATP hydrolysis activity"/>
    <property type="evidence" value="ECO:0007669"/>
    <property type="project" value="InterPro"/>
</dbReference>
<evidence type="ECO:0000259" key="4">
    <source>
        <dbReference type="PROSITE" id="PS50893"/>
    </source>
</evidence>
<feature type="domain" description="ABC transporter" evidence="4">
    <location>
        <begin position="2"/>
        <end position="225"/>
    </location>
</feature>
<gene>
    <name evidence="5" type="ORF">E7Z59_13975</name>
</gene>
<dbReference type="SUPFAM" id="SSF52540">
    <property type="entry name" value="P-loop containing nucleoside triphosphate hydrolases"/>
    <property type="match status" value="1"/>
</dbReference>
<dbReference type="PROSITE" id="PS00211">
    <property type="entry name" value="ABC_TRANSPORTER_1"/>
    <property type="match status" value="1"/>
</dbReference>
<keyword evidence="6" id="KW-1185">Reference proteome</keyword>
<reference evidence="5 6" key="1">
    <citation type="submission" date="2019-04" db="EMBL/GenBank/DDBJ databases">
        <title>Draft genome sequence of Robertkochia marina CC-AMO-30D.</title>
        <authorList>
            <person name="Hameed A."/>
            <person name="Lin S.-Y."/>
            <person name="Shahina M."/>
            <person name="Lai W.-A."/>
            <person name="Young C.-C."/>
        </authorList>
    </citation>
    <scope>NUCLEOTIDE SEQUENCE [LARGE SCALE GENOMIC DNA]</scope>
    <source>
        <strain evidence="5 6">CC-AMO-30D</strain>
    </source>
</reference>
<dbReference type="GO" id="GO:0005886">
    <property type="term" value="C:plasma membrane"/>
    <property type="evidence" value="ECO:0007669"/>
    <property type="project" value="TreeGrafter"/>
</dbReference>
<dbReference type="InterPro" id="IPR015854">
    <property type="entry name" value="ABC_transpr_LolD-like"/>
</dbReference>
<dbReference type="InterPro" id="IPR003593">
    <property type="entry name" value="AAA+_ATPase"/>
</dbReference>
<accession>A0A4S3LXG9</accession>
<dbReference type="Gene3D" id="3.40.50.300">
    <property type="entry name" value="P-loop containing nucleotide triphosphate hydrolases"/>
    <property type="match status" value="1"/>
</dbReference>
<dbReference type="Pfam" id="PF00005">
    <property type="entry name" value="ABC_tran"/>
    <property type="match status" value="1"/>
</dbReference>
<dbReference type="InterPro" id="IPR017911">
    <property type="entry name" value="MacB-like_ATP-bd"/>
</dbReference>
<dbReference type="InterPro" id="IPR003439">
    <property type="entry name" value="ABC_transporter-like_ATP-bd"/>
</dbReference>